<dbReference type="InterPro" id="IPR014121">
    <property type="entry name" value="TraN_Ftype"/>
</dbReference>
<gene>
    <name evidence="1" type="ORF">REISMN_08180</name>
</gene>
<accession>A0A8E0WKI7</accession>
<sequence length="270" mass="30556">MRYQCQISPQNGCGALKKQGCSLIKSTCLQYLGNYCLKWKRDFECYGIKSELRSSIKDSEIFCLGGECFNPTIERNADIENVAYLAVLNEMKKDMHANPISVFKGAVNSCRKINIGSFINCCSSMKGWGRSTGLAKCRAEEKSLALKRSKGLCTYVGTYCSKKAPITKRCITKQSSYCCYNSKLARIFQEQGRTQLGISYGAPQSPNCRGLTTEELQRIDYSKLDLEELFSEMLEEVRAKINKGFSKQIQDQMPKIQSDIKNNDRKELTY</sequence>
<dbReference type="Pfam" id="PF06986">
    <property type="entry name" value="F_T4SS_TraN"/>
    <property type="match status" value="1"/>
</dbReference>
<name>A0A8E0WKI7_9RICK</name>
<dbReference type="EMBL" id="JFKF01000199">
    <property type="protein sequence ID" value="KDO02234.1"/>
    <property type="molecule type" value="Genomic_DNA"/>
</dbReference>
<organism evidence="1 2">
    <name type="scientific">Rickettsia tamurae subsp. buchneri</name>
    <dbReference type="NCBI Taxonomy" id="1462938"/>
    <lineage>
        <taxon>Bacteria</taxon>
        <taxon>Pseudomonadati</taxon>
        <taxon>Pseudomonadota</taxon>
        <taxon>Alphaproteobacteria</taxon>
        <taxon>Rickettsiales</taxon>
        <taxon>Rickettsiaceae</taxon>
        <taxon>Rickettsieae</taxon>
        <taxon>Rickettsia</taxon>
        <taxon>spotted fever group</taxon>
    </lineage>
</organism>
<dbReference type="Proteomes" id="UP000027161">
    <property type="component" value="Unassembled WGS sequence"/>
</dbReference>
<reference evidence="1 2" key="1">
    <citation type="submission" date="2014-02" db="EMBL/GenBank/DDBJ databases">
        <title>Draft genome sequence of Rickettsia buchneri sp. nov. ISO7T.</title>
        <authorList>
            <person name="Felsheim R.F."/>
            <person name="Kurtti T.J."/>
            <person name="Munderloh U.G."/>
        </authorList>
    </citation>
    <scope>NUCLEOTIDE SEQUENCE [LARGE SCALE GENOMIC DNA]</scope>
    <source>
        <strain evidence="2">ISO7</strain>
        <plasmid evidence="1">pREISMN_1</plasmid>
    </source>
</reference>
<keyword evidence="2" id="KW-1185">Reference proteome</keyword>
<protein>
    <submittedName>
        <fullName evidence="1">Conjugal transfer mating pair stabilization protein TraN</fullName>
    </submittedName>
</protein>
<evidence type="ECO:0000313" key="2">
    <source>
        <dbReference type="Proteomes" id="UP000027161"/>
    </source>
</evidence>
<evidence type="ECO:0000313" key="1">
    <source>
        <dbReference type="EMBL" id="KDO02234.1"/>
    </source>
</evidence>
<keyword evidence="1" id="KW-0614">Plasmid</keyword>
<dbReference type="AlphaFoldDB" id="A0A8E0WKI7"/>
<comment type="caution">
    <text evidence="1">The sequence shown here is derived from an EMBL/GenBank/DDBJ whole genome shotgun (WGS) entry which is preliminary data.</text>
</comment>
<proteinExistence type="predicted"/>
<geneLocation type="plasmid" evidence="1">
    <name>pREISMN_1</name>
</geneLocation>